<evidence type="ECO:0000313" key="2">
    <source>
        <dbReference type="EMBL" id="CBY36598.1"/>
    </source>
</evidence>
<dbReference type="Proteomes" id="UP000011014">
    <property type="component" value="Unassembled WGS sequence"/>
</dbReference>
<reference evidence="2" key="1">
    <citation type="journal article" date="2010" name="Science">
        <title>Plasticity of animal genome architecture unmasked by rapid evolution of a pelagic tunicate.</title>
        <authorList>
            <person name="Denoeud F."/>
            <person name="Henriet S."/>
            <person name="Mungpakdee S."/>
            <person name="Aury J.M."/>
            <person name="Da Silva C."/>
            <person name="Brinkmann H."/>
            <person name="Mikhaleva J."/>
            <person name="Olsen L.C."/>
            <person name="Jubin C."/>
            <person name="Canestro C."/>
            <person name="Bouquet J.M."/>
            <person name="Danks G."/>
            <person name="Poulain J."/>
            <person name="Campsteijn C."/>
            <person name="Adamski M."/>
            <person name="Cross I."/>
            <person name="Yadetie F."/>
            <person name="Muffato M."/>
            <person name="Louis A."/>
            <person name="Butcher S."/>
            <person name="Tsagkogeorga G."/>
            <person name="Konrad A."/>
            <person name="Singh S."/>
            <person name="Jensen M.F."/>
            <person name="Cong E.H."/>
            <person name="Eikeseth-Otteraa H."/>
            <person name="Noel B."/>
            <person name="Anthouard V."/>
            <person name="Porcel B.M."/>
            <person name="Kachouri-Lafond R."/>
            <person name="Nishino A."/>
            <person name="Ugolini M."/>
            <person name="Chourrout P."/>
            <person name="Nishida H."/>
            <person name="Aasland R."/>
            <person name="Huzurbazar S."/>
            <person name="Westhof E."/>
            <person name="Delsuc F."/>
            <person name="Lehrach H."/>
            <person name="Reinhardt R."/>
            <person name="Weissenbach J."/>
            <person name="Roy S.W."/>
            <person name="Artiguenave F."/>
            <person name="Postlethwait J.H."/>
            <person name="Manak J.R."/>
            <person name="Thompson E.M."/>
            <person name="Jaillon O."/>
            <person name="Du Pasquier L."/>
            <person name="Boudinot P."/>
            <person name="Liberles D.A."/>
            <person name="Volff J.N."/>
            <person name="Philippe H."/>
            <person name="Lenhard B."/>
            <person name="Roest Crollius H."/>
            <person name="Wincker P."/>
            <person name="Chourrout D."/>
        </authorList>
    </citation>
    <scope>NUCLEOTIDE SEQUENCE [LARGE SCALE GENOMIC DNA]</scope>
</reference>
<dbReference type="AlphaFoldDB" id="E4YM87"/>
<name>E4YM87_OIKDI</name>
<evidence type="ECO:0000256" key="1">
    <source>
        <dbReference type="SAM" id="MobiDB-lite"/>
    </source>
</evidence>
<gene>
    <name evidence="2" type="ORF">GSOID_T00029613001</name>
</gene>
<proteinExistence type="predicted"/>
<organism evidence="2">
    <name type="scientific">Oikopleura dioica</name>
    <name type="common">Tunicate</name>
    <dbReference type="NCBI Taxonomy" id="34765"/>
    <lineage>
        <taxon>Eukaryota</taxon>
        <taxon>Metazoa</taxon>
        <taxon>Chordata</taxon>
        <taxon>Tunicata</taxon>
        <taxon>Appendicularia</taxon>
        <taxon>Copelata</taxon>
        <taxon>Oikopleuridae</taxon>
        <taxon>Oikopleura</taxon>
    </lineage>
</organism>
<protein>
    <submittedName>
        <fullName evidence="2">Uncharacterized protein</fullName>
    </submittedName>
</protein>
<feature type="non-terminal residue" evidence="2">
    <location>
        <position position="61"/>
    </location>
</feature>
<dbReference type="EMBL" id="FN654805">
    <property type="protein sequence ID" value="CBY36598.1"/>
    <property type="molecule type" value="Genomic_DNA"/>
</dbReference>
<feature type="region of interest" description="Disordered" evidence="1">
    <location>
        <begin position="32"/>
        <end position="61"/>
    </location>
</feature>
<accession>E4YM87</accession>
<sequence>MNAFATFGALNDSQSSKKQQCFESELIDHISGSVLDSPTDQENVDPAGSQLGSQTKKELDQ</sequence>